<keyword evidence="3" id="KW-1185">Reference proteome</keyword>
<dbReference type="Proteomes" id="UP000271554">
    <property type="component" value="Chromosome"/>
</dbReference>
<dbReference type="KEGG" id="shun:DWB77_07371"/>
<reference evidence="2 3" key="1">
    <citation type="submission" date="2018-10" db="EMBL/GenBank/DDBJ databases">
        <title>Relationship between Morphology and Antimicrobial Activity in Streptomyces.</title>
        <authorList>
            <person name="Kang H.J."/>
            <person name="Kim S.B."/>
        </authorList>
    </citation>
    <scope>NUCLEOTIDE SEQUENCE [LARGE SCALE GENOMIC DNA]</scope>
    <source>
        <strain evidence="2 3">BH38</strain>
    </source>
</reference>
<sequence>MRIRIRIREEDASGPGPSPGPLPPRPNQTKGPHPSRGAAQGSTPRRLQDGHCRAVPPRTPERQTPAIVGCVAPAPSDRAPHVVHHLHQADAQSHPWSVAGVCHSRRPFRHGGWGPPGSGPMRRSRHCTPGPHTVQDAVAPSAVIAPPSVMRPPTTTLWYSLTPACRRRQRPRVPIRPGRRRCSNTVVSVSPFTRSGHPTSLRPPVAFTWLSSARIATLTALTPRSNTWRASGTFSPRPRSWPLPC</sequence>
<organism evidence="2 3">
    <name type="scientific">Streptomyces hundungensis</name>
    <dbReference type="NCBI Taxonomy" id="1077946"/>
    <lineage>
        <taxon>Bacteria</taxon>
        <taxon>Bacillati</taxon>
        <taxon>Actinomycetota</taxon>
        <taxon>Actinomycetes</taxon>
        <taxon>Kitasatosporales</taxon>
        <taxon>Streptomycetaceae</taxon>
        <taxon>Streptomyces</taxon>
    </lineage>
</organism>
<evidence type="ECO:0000256" key="1">
    <source>
        <dbReference type="SAM" id="MobiDB-lite"/>
    </source>
</evidence>
<accession>A0A387HNM8</accession>
<gene>
    <name evidence="2" type="ORF">DWB77_07371</name>
</gene>
<protein>
    <submittedName>
        <fullName evidence="2">Uncharacterized protein</fullName>
    </submittedName>
</protein>
<dbReference type="EMBL" id="CP032698">
    <property type="protein sequence ID" value="AYG85154.1"/>
    <property type="molecule type" value="Genomic_DNA"/>
</dbReference>
<feature type="compositionally biased region" description="Basic and acidic residues" evidence="1">
    <location>
        <begin position="1"/>
        <end position="11"/>
    </location>
</feature>
<feature type="region of interest" description="Disordered" evidence="1">
    <location>
        <begin position="1"/>
        <end position="66"/>
    </location>
</feature>
<feature type="compositionally biased region" description="Pro residues" evidence="1">
    <location>
        <begin position="16"/>
        <end position="26"/>
    </location>
</feature>
<evidence type="ECO:0000313" key="3">
    <source>
        <dbReference type="Proteomes" id="UP000271554"/>
    </source>
</evidence>
<name>A0A387HNM8_9ACTN</name>
<dbReference type="AlphaFoldDB" id="A0A387HNM8"/>
<proteinExistence type="predicted"/>
<evidence type="ECO:0000313" key="2">
    <source>
        <dbReference type="EMBL" id="AYG85154.1"/>
    </source>
</evidence>